<dbReference type="GO" id="GO:0019212">
    <property type="term" value="F:phosphatase inhibitor activity"/>
    <property type="evidence" value="ECO:0007669"/>
    <property type="project" value="TreeGrafter"/>
</dbReference>
<gene>
    <name evidence="5" type="ORF">GUITHDRAFT_139522</name>
</gene>
<feature type="compositionally biased region" description="Acidic residues" evidence="4">
    <location>
        <begin position="87"/>
        <end position="99"/>
    </location>
</feature>
<dbReference type="HOGENOM" id="CLU_1392537_0_0_1"/>
<evidence type="ECO:0000256" key="3">
    <source>
        <dbReference type="ARBA" id="ARBA00038295"/>
    </source>
</evidence>
<dbReference type="GeneID" id="17301338"/>
<dbReference type="Gene3D" id="1.10.287.370">
    <property type="match status" value="1"/>
</dbReference>
<keyword evidence="7" id="KW-1185">Reference proteome</keyword>
<dbReference type="RefSeq" id="XP_005831551.1">
    <property type="nucleotide sequence ID" value="XM_005831494.1"/>
</dbReference>
<dbReference type="InterPro" id="IPR004127">
    <property type="entry name" value="Prefoldin_subunit_alpha"/>
</dbReference>
<keyword evidence="2" id="KW-0539">Nucleus</keyword>
<comment type="similarity">
    <text evidence="3">Belongs to the RNA polymerase II subunit 5-mediating protein family.</text>
</comment>
<evidence type="ECO:0000256" key="4">
    <source>
        <dbReference type="SAM" id="MobiDB-lite"/>
    </source>
</evidence>
<feature type="compositionally biased region" description="Basic and acidic residues" evidence="4">
    <location>
        <begin position="129"/>
        <end position="141"/>
    </location>
</feature>
<dbReference type="KEGG" id="gtt:GUITHDRAFT_139522"/>
<dbReference type="GO" id="GO:0003682">
    <property type="term" value="F:chromatin binding"/>
    <property type="evidence" value="ECO:0007669"/>
    <property type="project" value="TreeGrafter"/>
</dbReference>
<dbReference type="PANTHER" id="PTHR15111:SF0">
    <property type="entry name" value="UNCONVENTIONAL PREFOLDIN RPB5 INTERACTOR 1"/>
    <property type="match status" value="1"/>
</dbReference>
<reference evidence="7" key="2">
    <citation type="submission" date="2012-11" db="EMBL/GenBank/DDBJ databases">
        <authorList>
            <person name="Kuo A."/>
            <person name="Curtis B.A."/>
            <person name="Tanifuji G."/>
            <person name="Burki F."/>
            <person name="Gruber A."/>
            <person name="Irimia M."/>
            <person name="Maruyama S."/>
            <person name="Arias M.C."/>
            <person name="Ball S.G."/>
            <person name="Gile G.H."/>
            <person name="Hirakawa Y."/>
            <person name="Hopkins J.F."/>
            <person name="Rensing S.A."/>
            <person name="Schmutz J."/>
            <person name="Symeonidi A."/>
            <person name="Elias M."/>
            <person name="Eveleigh R.J."/>
            <person name="Herman E.K."/>
            <person name="Klute M.J."/>
            <person name="Nakayama T."/>
            <person name="Obornik M."/>
            <person name="Reyes-Prieto A."/>
            <person name="Armbrust E.V."/>
            <person name="Aves S.J."/>
            <person name="Beiko R.G."/>
            <person name="Coutinho P."/>
            <person name="Dacks J.B."/>
            <person name="Durnford D.G."/>
            <person name="Fast N.M."/>
            <person name="Green B.R."/>
            <person name="Grisdale C."/>
            <person name="Hempe F."/>
            <person name="Henrissat B."/>
            <person name="Hoppner M.P."/>
            <person name="Ishida K.-I."/>
            <person name="Kim E."/>
            <person name="Koreny L."/>
            <person name="Kroth P.G."/>
            <person name="Liu Y."/>
            <person name="Malik S.-B."/>
            <person name="Maier U.G."/>
            <person name="McRose D."/>
            <person name="Mock T."/>
            <person name="Neilson J.A."/>
            <person name="Onodera N.T."/>
            <person name="Poole A.M."/>
            <person name="Pritham E.J."/>
            <person name="Richards T.A."/>
            <person name="Rocap G."/>
            <person name="Roy S.W."/>
            <person name="Sarai C."/>
            <person name="Schaack S."/>
            <person name="Shirato S."/>
            <person name="Slamovits C.H."/>
            <person name="Spencer D.F."/>
            <person name="Suzuki S."/>
            <person name="Worden A.Z."/>
            <person name="Zauner S."/>
            <person name="Barry K."/>
            <person name="Bell C."/>
            <person name="Bharti A.K."/>
            <person name="Crow J.A."/>
            <person name="Grimwood J."/>
            <person name="Kramer R."/>
            <person name="Lindquist E."/>
            <person name="Lucas S."/>
            <person name="Salamov A."/>
            <person name="McFadden G.I."/>
            <person name="Lane C.E."/>
            <person name="Keeling P.J."/>
            <person name="Gray M.W."/>
            <person name="Grigoriev I.V."/>
            <person name="Archibald J.M."/>
        </authorList>
    </citation>
    <scope>NUCLEOTIDE SEQUENCE</scope>
    <source>
        <strain evidence="7">CCMP2712</strain>
    </source>
</reference>
<organism evidence="5">
    <name type="scientific">Guillardia theta (strain CCMP2712)</name>
    <name type="common">Cryptophyte</name>
    <dbReference type="NCBI Taxonomy" id="905079"/>
    <lineage>
        <taxon>Eukaryota</taxon>
        <taxon>Cryptophyceae</taxon>
        <taxon>Pyrenomonadales</taxon>
        <taxon>Geminigeraceae</taxon>
        <taxon>Guillardia</taxon>
    </lineage>
</organism>
<dbReference type="eggNOG" id="KOG3130">
    <property type="taxonomic scope" value="Eukaryota"/>
</dbReference>
<evidence type="ECO:0000256" key="1">
    <source>
        <dbReference type="ARBA" id="ARBA00004123"/>
    </source>
</evidence>
<dbReference type="PANTHER" id="PTHR15111">
    <property type="entry name" value="RNA POLYMERASE II SUBUNIT 5-MEDIATING PROTEIN NNX3"/>
    <property type="match status" value="1"/>
</dbReference>
<reference evidence="6" key="3">
    <citation type="submission" date="2015-06" db="UniProtKB">
        <authorList>
            <consortium name="EnsemblProtists"/>
        </authorList>
    </citation>
    <scope>IDENTIFICATION</scope>
</reference>
<dbReference type="OrthoDB" id="21413at2759"/>
<reference evidence="5 7" key="1">
    <citation type="journal article" date="2012" name="Nature">
        <title>Algal genomes reveal evolutionary mosaicism and the fate of nucleomorphs.</title>
        <authorList>
            <consortium name="DOE Joint Genome Institute"/>
            <person name="Curtis B.A."/>
            <person name="Tanifuji G."/>
            <person name="Burki F."/>
            <person name="Gruber A."/>
            <person name="Irimia M."/>
            <person name="Maruyama S."/>
            <person name="Arias M.C."/>
            <person name="Ball S.G."/>
            <person name="Gile G.H."/>
            <person name="Hirakawa Y."/>
            <person name="Hopkins J.F."/>
            <person name="Kuo A."/>
            <person name="Rensing S.A."/>
            <person name="Schmutz J."/>
            <person name="Symeonidi A."/>
            <person name="Elias M."/>
            <person name="Eveleigh R.J."/>
            <person name="Herman E.K."/>
            <person name="Klute M.J."/>
            <person name="Nakayama T."/>
            <person name="Obornik M."/>
            <person name="Reyes-Prieto A."/>
            <person name="Armbrust E.V."/>
            <person name="Aves S.J."/>
            <person name="Beiko R.G."/>
            <person name="Coutinho P."/>
            <person name="Dacks J.B."/>
            <person name="Durnford D.G."/>
            <person name="Fast N.M."/>
            <person name="Green B.R."/>
            <person name="Grisdale C.J."/>
            <person name="Hempel F."/>
            <person name="Henrissat B."/>
            <person name="Hoppner M.P."/>
            <person name="Ishida K."/>
            <person name="Kim E."/>
            <person name="Koreny L."/>
            <person name="Kroth P.G."/>
            <person name="Liu Y."/>
            <person name="Malik S.B."/>
            <person name="Maier U.G."/>
            <person name="McRose D."/>
            <person name="Mock T."/>
            <person name="Neilson J.A."/>
            <person name="Onodera N.T."/>
            <person name="Poole A.M."/>
            <person name="Pritham E.J."/>
            <person name="Richards T.A."/>
            <person name="Rocap G."/>
            <person name="Roy S.W."/>
            <person name="Sarai C."/>
            <person name="Schaack S."/>
            <person name="Shirato S."/>
            <person name="Slamovits C.H."/>
            <person name="Spencer D.F."/>
            <person name="Suzuki S."/>
            <person name="Worden A.Z."/>
            <person name="Zauner S."/>
            <person name="Barry K."/>
            <person name="Bell C."/>
            <person name="Bharti A.K."/>
            <person name="Crow J.A."/>
            <person name="Grimwood J."/>
            <person name="Kramer R."/>
            <person name="Lindquist E."/>
            <person name="Lucas S."/>
            <person name="Salamov A."/>
            <person name="McFadden G.I."/>
            <person name="Lane C.E."/>
            <person name="Keeling P.J."/>
            <person name="Gray M.W."/>
            <person name="Grigoriev I.V."/>
            <person name="Archibald J.M."/>
        </authorList>
    </citation>
    <scope>NUCLEOTIDE SEQUENCE</scope>
    <source>
        <strain evidence="5 7">CCMP2712</strain>
    </source>
</reference>
<dbReference type="InterPro" id="IPR009053">
    <property type="entry name" value="Prefoldin"/>
</dbReference>
<name>L1J7R5_GUITC</name>
<dbReference type="EnsemblProtists" id="EKX44571">
    <property type="protein sequence ID" value="EKX44571"/>
    <property type="gene ID" value="GUITHDRAFT_139522"/>
</dbReference>
<evidence type="ECO:0000256" key="2">
    <source>
        <dbReference type="ARBA" id="ARBA00023242"/>
    </source>
</evidence>
<dbReference type="GO" id="GO:0003714">
    <property type="term" value="F:transcription corepressor activity"/>
    <property type="evidence" value="ECO:0007669"/>
    <property type="project" value="TreeGrafter"/>
</dbReference>
<dbReference type="PaxDb" id="55529-EKX44571"/>
<dbReference type="Proteomes" id="UP000011087">
    <property type="component" value="Unassembled WGS sequence"/>
</dbReference>
<evidence type="ECO:0000313" key="7">
    <source>
        <dbReference type="Proteomes" id="UP000011087"/>
    </source>
</evidence>
<dbReference type="GO" id="GO:0000122">
    <property type="term" value="P:negative regulation of transcription by RNA polymerase II"/>
    <property type="evidence" value="ECO:0007669"/>
    <property type="project" value="TreeGrafter"/>
</dbReference>
<dbReference type="STRING" id="905079.L1J7R5"/>
<dbReference type="InterPro" id="IPR052255">
    <property type="entry name" value="RNA_pol_II_subunit5-mediator"/>
</dbReference>
<accession>L1J7R5</accession>
<dbReference type="GO" id="GO:0005634">
    <property type="term" value="C:nucleus"/>
    <property type="evidence" value="ECO:0007669"/>
    <property type="project" value="UniProtKB-SubCell"/>
</dbReference>
<dbReference type="Pfam" id="PF02996">
    <property type="entry name" value="Prefoldin"/>
    <property type="match status" value="1"/>
</dbReference>
<feature type="region of interest" description="Disordered" evidence="4">
    <location>
        <begin position="116"/>
        <end position="148"/>
    </location>
</feature>
<dbReference type="SUPFAM" id="SSF46579">
    <property type="entry name" value="Prefoldin"/>
    <property type="match status" value="1"/>
</dbReference>
<comment type="subcellular location">
    <subcellularLocation>
        <location evidence="1">Nucleus</location>
    </subcellularLocation>
</comment>
<feature type="region of interest" description="Disordered" evidence="4">
    <location>
        <begin position="75"/>
        <end position="102"/>
    </location>
</feature>
<feature type="compositionally biased region" description="Acidic residues" evidence="4">
    <location>
        <begin position="116"/>
        <end position="128"/>
    </location>
</feature>
<dbReference type="AlphaFoldDB" id="L1J7R5"/>
<evidence type="ECO:0000313" key="6">
    <source>
        <dbReference type="EnsemblProtists" id="EKX44571"/>
    </source>
</evidence>
<protein>
    <submittedName>
        <fullName evidence="5 6">Uncharacterized protein</fullName>
    </submittedName>
</protein>
<proteinExistence type="inferred from homology"/>
<dbReference type="EMBL" id="JH993003">
    <property type="protein sequence ID" value="EKX44571.1"/>
    <property type="molecule type" value="Genomic_DNA"/>
</dbReference>
<sequence length="196" mass="22618">MAEEWVQAEKTWHAELDTAKLEYQRLIKSEDEHANILRLLKQLPKKVEHQVMVPIGPMAFMPGKLVHTNEKRENQIQLNADSKPVSDDEDVDEDDDEGQGAEFWRDKGFVGCYAYDDDGDEQEEEEVKEDSGRAAMHKDEEATPWNDDEPVMEIIEPLEGGEPHVVKYASQKEFEDKNNFSLPPELKAIFENKEMD</sequence>
<evidence type="ECO:0000313" key="5">
    <source>
        <dbReference type="EMBL" id="EKX44571.1"/>
    </source>
</evidence>